<keyword evidence="3" id="KW-1185">Reference proteome</keyword>
<accession>A0AAW1J115</accession>
<sequence>MKYMDKKDNKSSKASRAKNINFAYFEELDLIFGNDPNVDSVAIAPSSRGTENLKNCNISNVVDPEVSDAVEPSKASISENILPGISNDGKKNKGIKRYSTPKRKRQKCSHGELFKEIARK</sequence>
<protein>
    <submittedName>
        <fullName evidence="2">Uncharacterized protein</fullName>
    </submittedName>
</protein>
<evidence type="ECO:0000256" key="1">
    <source>
        <dbReference type="SAM" id="MobiDB-lite"/>
    </source>
</evidence>
<feature type="compositionally biased region" description="Basic and acidic residues" evidence="1">
    <location>
        <begin position="109"/>
        <end position="120"/>
    </location>
</feature>
<reference evidence="2 3" key="1">
    <citation type="journal article" date="2024" name="BMC Genomics">
        <title>De novo assembly and annotation of Popillia japonica's genome with initial clues to its potential as an invasive pest.</title>
        <authorList>
            <person name="Cucini C."/>
            <person name="Boschi S."/>
            <person name="Funari R."/>
            <person name="Cardaioli E."/>
            <person name="Iannotti N."/>
            <person name="Marturano G."/>
            <person name="Paoli F."/>
            <person name="Bruttini M."/>
            <person name="Carapelli A."/>
            <person name="Frati F."/>
            <person name="Nardi F."/>
        </authorList>
    </citation>
    <scope>NUCLEOTIDE SEQUENCE [LARGE SCALE GENOMIC DNA]</scope>
    <source>
        <strain evidence="2">DMR45628</strain>
    </source>
</reference>
<evidence type="ECO:0000313" key="3">
    <source>
        <dbReference type="Proteomes" id="UP001458880"/>
    </source>
</evidence>
<comment type="caution">
    <text evidence="2">The sequence shown here is derived from an EMBL/GenBank/DDBJ whole genome shotgun (WGS) entry which is preliminary data.</text>
</comment>
<gene>
    <name evidence="2" type="ORF">QE152_g31892</name>
</gene>
<feature type="compositionally biased region" description="Basic residues" evidence="1">
    <location>
        <begin position="92"/>
        <end position="108"/>
    </location>
</feature>
<evidence type="ECO:0000313" key="2">
    <source>
        <dbReference type="EMBL" id="KAK9696469.1"/>
    </source>
</evidence>
<feature type="region of interest" description="Disordered" evidence="1">
    <location>
        <begin position="80"/>
        <end position="120"/>
    </location>
</feature>
<dbReference type="Proteomes" id="UP001458880">
    <property type="component" value="Unassembled WGS sequence"/>
</dbReference>
<organism evidence="2 3">
    <name type="scientific">Popillia japonica</name>
    <name type="common">Japanese beetle</name>
    <dbReference type="NCBI Taxonomy" id="7064"/>
    <lineage>
        <taxon>Eukaryota</taxon>
        <taxon>Metazoa</taxon>
        <taxon>Ecdysozoa</taxon>
        <taxon>Arthropoda</taxon>
        <taxon>Hexapoda</taxon>
        <taxon>Insecta</taxon>
        <taxon>Pterygota</taxon>
        <taxon>Neoptera</taxon>
        <taxon>Endopterygota</taxon>
        <taxon>Coleoptera</taxon>
        <taxon>Polyphaga</taxon>
        <taxon>Scarabaeiformia</taxon>
        <taxon>Scarabaeidae</taxon>
        <taxon>Rutelinae</taxon>
        <taxon>Popillia</taxon>
    </lineage>
</organism>
<dbReference type="EMBL" id="JASPKY010000450">
    <property type="protein sequence ID" value="KAK9696469.1"/>
    <property type="molecule type" value="Genomic_DNA"/>
</dbReference>
<proteinExistence type="predicted"/>
<dbReference type="AlphaFoldDB" id="A0AAW1J115"/>
<name>A0AAW1J115_POPJA</name>